<evidence type="ECO:0000313" key="8">
    <source>
        <dbReference type="Proteomes" id="UP001153642"/>
    </source>
</evidence>
<feature type="transmembrane region" description="Helical" evidence="6">
    <location>
        <begin position="421"/>
        <end position="440"/>
    </location>
</feature>
<evidence type="ECO:0000256" key="5">
    <source>
        <dbReference type="ARBA" id="ARBA00023136"/>
    </source>
</evidence>
<keyword evidence="5 6" id="KW-0472">Membrane</keyword>
<protein>
    <submittedName>
        <fullName evidence="7">LptF/LptG family permease</fullName>
    </submittedName>
</protein>
<feature type="transmembrane region" description="Helical" evidence="6">
    <location>
        <begin position="102"/>
        <end position="122"/>
    </location>
</feature>
<accession>A0ABT6FPR9</accession>
<comment type="subcellular location">
    <subcellularLocation>
        <location evidence="1">Cell membrane</location>
        <topology evidence="1">Multi-pass membrane protein</topology>
    </subcellularLocation>
</comment>
<gene>
    <name evidence="7" type="ORF">OSR52_05200</name>
</gene>
<organism evidence="7 8">
    <name type="scientific">Galbibacter pacificus</name>
    <dbReference type="NCBI Taxonomy" id="2996052"/>
    <lineage>
        <taxon>Bacteria</taxon>
        <taxon>Pseudomonadati</taxon>
        <taxon>Bacteroidota</taxon>
        <taxon>Flavobacteriia</taxon>
        <taxon>Flavobacteriales</taxon>
        <taxon>Flavobacteriaceae</taxon>
        <taxon>Galbibacter</taxon>
    </lineage>
</organism>
<evidence type="ECO:0000256" key="2">
    <source>
        <dbReference type="ARBA" id="ARBA00022475"/>
    </source>
</evidence>
<feature type="transmembrane region" description="Helical" evidence="6">
    <location>
        <begin position="394"/>
        <end position="414"/>
    </location>
</feature>
<dbReference type="Proteomes" id="UP001153642">
    <property type="component" value="Unassembled WGS sequence"/>
</dbReference>
<dbReference type="Pfam" id="PF03739">
    <property type="entry name" value="LptF_LptG"/>
    <property type="match status" value="1"/>
</dbReference>
<evidence type="ECO:0000256" key="6">
    <source>
        <dbReference type="SAM" id="Phobius"/>
    </source>
</evidence>
<evidence type="ECO:0000256" key="4">
    <source>
        <dbReference type="ARBA" id="ARBA00022989"/>
    </source>
</evidence>
<keyword evidence="4 6" id="KW-1133">Transmembrane helix</keyword>
<evidence type="ECO:0000256" key="3">
    <source>
        <dbReference type="ARBA" id="ARBA00022692"/>
    </source>
</evidence>
<sequence>MKILDRYILSRFLYNFISSFVILMFIFIFQAIWFFIDEFAGKDIDLAIVGKFLFYYSPNLVPNVLPLTVLLASIMTFGALAENYEFAAMKASGISLYRAMRPLIIFITFLSVGTFFFANNVIPAAEYKSYNLRRNIAQMKPAMAITEGVFSNVGEDFSMKVDKKHGNNDNLLDNVIIHQLTDGGLNNTVIKSVDGELISSKNSNILQLKLIDGNYYKDLKASSRDKRDNYPYAKASFDSYTIYMDLTNLNNVDLEEEKVKNTFKMLNVSELDYAIDSLKQDNKKIFSNFGENVYKRTGAANLQLKKTSKPSPVKKDDIAEKEEKTTDVQQIKSKIEKNIDSVVTIFEDYRQNQLIDMALNTVKNTKSTLEGKKWDLSRRIKLYNHHILSLHQKYSLAFACFILFFVGAPLGAIIRKGGLGLPMVLAIGLFLTYHFIGIFTKNYAEDGSIPPAIGAWIATIIMLPLGIFLTRRATADKAVFDAGNLIASISGLFSFLRKKKSEESK</sequence>
<feature type="transmembrane region" description="Helical" evidence="6">
    <location>
        <begin position="12"/>
        <end position="36"/>
    </location>
</feature>
<evidence type="ECO:0000256" key="1">
    <source>
        <dbReference type="ARBA" id="ARBA00004651"/>
    </source>
</evidence>
<dbReference type="PANTHER" id="PTHR33529:SF6">
    <property type="entry name" value="YJGP_YJGQ FAMILY PERMEASE"/>
    <property type="match status" value="1"/>
</dbReference>
<evidence type="ECO:0000313" key="7">
    <source>
        <dbReference type="EMBL" id="MDG3585257.1"/>
    </source>
</evidence>
<dbReference type="EMBL" id="JAPMUA010000002">
    <property type="protein sequence ID" value="MDG3585257.1"/>
    <property type="molecule type" value="Genomic_DNA"/>
</dbReference>
<feature type="transmembrane region" description="Helical" evidence="6">
    <location>
        <begin position="452"/>
        <end position="471"/>
    </location>
</feature>
<dbReference type="InterPro" id="IPR005495">
    <property type="entry name" value="LptG/LptF_permease"/>
</dbReference>
<keyword evidence="3 6" id="KW-0812">Transmembrane</keyword>
<proteinExistence type="predicted"/>
<keyword evidence="2" id="KW-1003">Cell membrane</keyword>
<dbReference type="PANTHER" id="PTHR33529">
    <property type="entry name" value="SLR0882 PROTEIN-RELATED"/>
    <property type="match status" value="1"/>
</dbReference>
<feature type="transmembrane region" description="Helical" evidence="6">
    <location>
        <begin position="60"/>
        <end position="81"/>
    </location>
</feature>
<keyword evidence="8" id="KW-1185">Reference proteome</keyword>
<reference evidence="7" key="1">
    <citation type="submission" date="2022-11" db="EMBL/GenBank/DDBJ databases">
        <title>High-quality draft genome sequence of Galbibacter sp. strain CMA-7.</title>
        <authorList>
            <person name="Wei L."/>
            <person name="Dong C."/>
            <person name="Shao Z."/>
        </authorList>
    </citation>
    <scope>NUCLEOTIDE SEQUENCE</scope>
    <source>
        <strain evidence="7">CMA-7</strain>
    </source>
</reference>
<name>A0ABT6FPR9_9FLAO</name>
<comment type="caution">
    <text evidence="7">The sequence shown here is derived from an EMBL/GenBank/DDBJ whole genome shotgun (WGS) entry which is preliminary data.</text>
</comment>